<dbReference type="FunFam" id="3.90.1530.30:FF:000001">
    <property type="entry name" value="Chromosome partitioning protein ParB"/>
    <property type="match status" value="1"/>
</dbReference>
<keyword evidence="3" id="KW-0238">DNA-binding</keyword>
<dbReference type="InParanoid" id="E8N4R1"/>
<dbReference type="Gene3D" id="3.90.1530.30">
    <property type="match status" value="1"/>
</dbReference>
<dbReference type="AlphaFoldDB" id="E8N4R1"/>
<evidence type="ECO:0000256" key="2">
    <source>
        <dbReference type="ARBA" id="ARBA00022829"/>
    </source>
</evidence>
<evidence type="ECO:0000256" key="3">
    <source>
        <dbReference type="ARBA" id="ARBA00023125"/>
    </source>
</evidence>
<comment type="similarity">
    <text evidence="1">Belongs to the ParB family.</text>
</comment>
<dbReference type="PANTHER" id="PTHR33375:SF1">
    <property type="entry name" value="CHROMOSOME-PARTITIONING PROTEIN PARB-RELATED"/>
    <property type="match status" value="1"/>
</dbReference>
<dbReference type="GO" id="GO:0045881">
    <property type="term" value="P:positive regulation of sporulation resulting in formation of a cellular spore"/>
    <property type="evidence" value="ECO:0007669"/>
    <property type="project" value="TreeGrafter"/>
</dbReference>
<accession>E8N4R1</accession>
<dbReference type="eggNOG" id="COG1475">
    <property type="taxonomic scope" value="Bacteria"/>
</dbReference>
<dbReference type="InterPro" id="IPR041468">
    <property type="entry name" value="HTH_ParB/Spo0J"/>
</dbReference>
<dbReference type="Pfam" id="PF17762">
    <property type="entry name" value="HTH_ParB"/>
    <property type="match status" value="1"/>
</dbReference>
<dbReference type="Proteomes" id="UP000008922">
    <property type="component" value="Chromosome"/>
</dbReference>
<keyword evidence="2" id="KW-0159">Chromosome partition</keyword>
<dbReference type="InterPro" id="IPR036086">
    <property type="entry name" value="ParB/Sulfiredoxin_sf"/>
</dbReference>
<dbReference type="NCBIfam" id="TIGR00180">
    <property type="entry name" value="parB_part"/>
    <property type="match status" value="1"/>
</dbReference>
<dbReference type="STRING" id="926569.ANT_13970"/>
<dbReference type="InterPro" id="IPR057240">
    <property type="entry name" value="ParB_dimer_C"/>
</dbReference>
<dbReference type="EMBL" id="AP012029">
    <property type="protein sequence ID" value="BAJ63425.1"/>
    <property type="molecule type" value="Genomic_DNA"/>
</dbReference>
<dbReference type="SMART" id="SM00470">
    <property type="entry name" value="ParB"/>
    <property type="match status" value="1"/>
</dbReference>
<dbReference type="InterPro" id="IPR004437">
    <property type="entry name" value="ParB/RepB/Spo0J"/>
</dbReference>
<evidence type="ECO:0000256" key="4">
    <source>
        <dbReference type="SAM" id="MobiDB-lite"/>
    </source>
</evidence>
<feature type="compositionally biased region" description="Gly residues" evidence="4">
    <location>
        <begin position="1"/>
        <end position="11"/>
    </location>
</feature>
<organism evidence="6 7">
    <name type="scientific">Anaerolinea thermophila (strain DSM 14523 / JCM 11388 / NBRC 100420 / UNI-1)</name>
    <dbReference type="NCBI Taxonomy" id="926569"/>
    <lineage>
        <taxon>Bacteria</taxon>
        <taxon>Bacillati</taxon>
        <taxon>Chloroflexota</taxon>
        <taxon>Anaerolineae</taxon>
        <taxon>Anaerolineales</taxon>
        <taxon>Anaerolineaceae</taxon>
        <taxon>Anaerolinea</taxon>
    </lineage>
</organism>
<dbReference type="GO" id="GO:0007059">
    <property type="term" value="P:chromosome segregation"/>
    <property type="evidence" value="ECO:0007669"/>
    <property type="project" value="UniProtKB-KW"/>
</dbReference>
<keyword evidence="7" id="KW-1185">Reference proteome</keyword>
<dbReference type="FunFam" id="1.10.10.2830:FF:000001">
    <property type="entry name" value="Chromosome partitioning protein ParB"/>
    <property type="match status" value="1"/>
</dbReference>
<evidence type="ECO:0000259" key="5">
    <source>
        <dbReference type="SMART" id="SM00470"/>
    </source>
</evidence>
<dbReference type="KEGG" id="atm:ANT_13970"/>
<feature type="region of interest" description="Disordered" evidence="4">
    <location>
        <begin position="1"/>
        <end position="25"/>
    </location>
</feature>
<evidence type="ECO:0000256" key="1">
    <source>
        <dbReference type="ARBA" id="ARBA00006295"/>
    </source>
</evidence>
<dbReference type="Pfam" id="PF02195">
    <property type="entry name" value="ParB_N"/>
    <property type="match status" value="1"/>
</dbReference>
<dbReference type="SUPFAM" id="SSF109709">
    <property type="entry name" value="KorB DNA-binding domain-like"/>
    <property type="match status" value="1"/>
</dbReference>
<name>E8N4R1_ANATU</name>
<evidence type="ECO:0000313" key="7">
    <source>
        <dbReference type="Proteomes" id="UP000008922"/>
    </source>
</evidence>
<gene>
    <name evidence="6" type="primary">parB</name>
    <name evidence="6" type="ordered locus">ANT_13970</name>
</gene>
<feature type="domain" description="ParB-like N-terminal" evidence="5">
    <location>
        <begin position="27"/>
        <end position="118"/>
    </location>
</feature>
<dbReference type="InterPro" id="IPR050336">
    <property type="entry name" value="Chromosome_partition/occlusion"/>
</dbReference>
<dbReference type="RefSeq" id="WP_013559807.1">
    <property type="nucleotide sequence ID" value="NC_014960.1"/>
</dbReference>
<proteinExistence type="inferred from homology"/>
<dbReference type="InterPro" id="IPR003115">
    <property type="entry name" value="ParB_N"/>
</dbReference>
<dbReference type="PANTHER" id="PTHR33375">
    <property type="entry name" value="CHROMOSOME-PARTITIONING PROTEIN PARB-RELATED"/>
    <property type="match status" value="1"/>
</dbReference>
<sequence length="284" mass="31626">MARKGGLGKGLGALIPGESPQSEGGVISLPIHQIKPNPRQPRTEINEAHLQELAESIREHGVLQPVLVTTEPGKDGYYLVAGERRLRAAQMAGLELIPAIIRSVSEQERLELALIENLQREDLSPLETAEAYQKLVEEFGLRHEDIAIRVGKSREAVSNTLRLLNLSAEVKKALQSGQISEGHARALLGLPHEAAQNALLKVILEQGLTVRQTEELVRKMSGERPQKRRKRGLSPELQEYEEQLRSRFGTKVSIRHGQKGGAIVIYYFSEEEFDHLLHQFLGNS</sequence>
<dbReference type="GO" id="GO:0005694">
    <property type="term" value="C:chromosome"/>
    <property type="evidence" value="ECO:0007669"/>
    <property type="project" value="TreeGrafter"/>
</dbReference>
<dbReference type="Pfam" id="PF23552">
    <property type="entry name" value="ParB_C"/>
    <property type="match status" value="1"/>
</dbReference>
<dbReference type="GO" id="GO:0003677">
    <property type="term" value="F:DNA binding"/>
    <property type="evidence" value="ECO:0007669"/>
    <property type="project" value="UniProtKB-KW"/>
</dbReference>
<dbReference type="FunCoup" id="E8N4R1">
    <property type="interactions" value="277"/>
</dbReference>
<dbReference type="Gene3D" id="1.10.10.2830">
    <property type="match status" value="1"/>
</dbReference>
<dbReference type="CDD" id="cd16393">
    <property type="entry name" value="SPO0J_N"/>
    <property type="match status" value="1"/>
</dbReference>
<reference evidence="6 7" key="1">
    <citation type="submission" date="2010-12" db="EMBL/GenBank/DDBJ databases">
        <title>Whole genome sequence of Anaerolinea thermophila UNI-1.</title>
        <authorList>
            <person name="Narita-Yamada S."/>
            <person name="Kishi E."/>
            <person name="Watanabe Y."/>
            <person name="Takasaki K."/>
            <person name="Ankai A."/>
            <person name="Oguchi A."/>
            <person name="Fukui S."/>
            <person name="Takahashi M."/>
            <person name="Yashiro I."/>
            <person name="Hosoyama A."/>
            <person name="Sekiguchi Y."/>
            <person name="Hanada S."/>
            <person name="Fujita N."/>
        </authorList>
    </citation>
    <scope>NUCLEOTIDE SEQUENCE [LARGE SCALE GENOMIC DNA]</scope>
    <source>
        <strain evidence="7">DSM 14523 / JCM 11388 / NBRC 100420 / UNI-1</strain>
    </source>
</reference>
<protein>
    <submittedName>
        <fullName evidence="6">Chromosome partitioning protein ParB</fullName>
    </submittedName>
</protein>
<dbReference type="HOGENOM" id="CLU_023853_0_0_0"/>
<evidence type="ECO:0000313" key="6">
    <source>
        <dbReference type="EMBL" id="BAJ63425.1"/>
    </source>
</evidence>
<dbReference type="SUPFAM" id="SSF110849">
    <property type="entry name" value="ParB/Sulfiredoxin"/>
    <property type="match status" value="1"/>
</dbReference>